<proteinExistence type="predicted"/>
<reference evidence="2 3" key="1">
    <citation type="submission" date="2019-05" db="EMBL/GenBank/DDBJ databases">
        <authorList>
            <person name="Qu J.-H."/>
        </authorList>
    </citation>
    <scope>NUCLEOTIDE SEQUENCE [LARGE SCALE GENOMIC DNA]</scope>
    <source>
        <strain evidence="2 3">NS28</strain>
    </source>
</reference>
<protein>
    <submittedName>
        <fullName evidence="2">Carboxypeptidase-like regulatory domain-containing protein</fullName>
    </submittedName>
</protein>
<dbReference type="InterPro" id="IPR008969">
    <property type="entry name" value="CarboxyPept-like_regulatory"/>
</dbReference>
<sequence>MCLILIRRIIGNLQFIAFLLLFNTTQTFAQQSTSVTLTGKVTDEKTGKPLPFANVFINNSSIGTNADENGNYKLPDLSIGNIEIAVSFLGYETIKQTLRFEQPGVKTVLFKLKEGMELQSVTVYARKNKKREKHLKIITRELLGNSQFSKQCRIVNPEVLRISEDDDGHLGAQTTKPLIIENNALGYRIHQDLDDFDYFNGKVYYGGSTRFELLTPKDSLQKKSWRSNQKIAYQGSLKHLLASMVADSLQEQGFKVYQAIPDSLRMFKSVRSVNGVNTLANHLHNRIEAIRGMRLIQPGELITERLVVSRTQLEIFNTKKRGRSPYSDMPYAYSQITFPQGYMIITPQGWVSMPMGFEIAGDLANDRFSTLLPADWKRDN</sequence>
<evidence type="ECO:0000313" key="3">
    <source>
        <dbReference type="Proteomes" id="UP000323994"/>
    </source>
</evidence>
<name>A0A5M8Q3R9_9BACT</name>
<dbReference type="Proteomes" id="UP000323994">
    <property type="component" value="Unassembled WGS sequence"/>
</dbReference>
<gene>
    <name evidence="2" type="ORF">FEM33_26185</name>
</gene>
<keyword evidence="2" id="KW-0645">Protease</keyword>
<dbReference type="EMBL" id="VBSN01000076">
    <property type="protein sequence ID" value="KAA6430489.1"/>
    <property type="molecule type" value="Genomic_DNA"/>
</dbReference>
<keyword evidence="1" id="KW-0732">Signal</keyword>
<dbReference type="OrthoDB" id="1223654at2"/>
<evidence type="ECO:0000256" key="1">
    <source>
        <dbReference type="SAM" id="SignalP"/>
    </source>
</evidence>
<feature type="signal peptide" evidence="1">
    <location>
        <begin position="1"/>
        <end position="29"/>
    </location>
</feature>
<organism evidence="2 3">
    <name type="scientific">Dyadobacter flavalbus</name>
    <dbReference type="NCBI Taxonomy" id="2579942"/>
    <lineage>
        <taxon>Bacteria</taxon>
        <taxon>Pseudomonadati</taxon>
        <taxon>Bacteroidota</taxon>
        <taxon>Cytophagia</taxon>
        <taxon>Cytophagales</taxon>
        <taxon>Spirosomataceae</taxon>
        <taxon>Dyadobacter</taxon>
    </lineage>
</organism>
<dbReference type="RefSeq" id="WP_139014918.1">
    <property type="nucleotide sequence ID" value="NZ_VBSN01000076.1"/>
</dbReference>
<accession>A0A5M8Q3R9</accession>
<dbReference type="Pfam" id="PF13715">
    <property type="entry name" value="CarbopepD_reg_2"/>
    <property type="match status" value="1"/>
</dbReference>
<evidence type="ECO:0000313" key="2">
    <source>
        <dbReference type="EMBL" id="KAA6430489.1"/>
    </source>
</evidence>
<dbReference type="SUPFAM" id="SSF49464">
    <property type="entry name" value="Carboxypeptidase regulatory domain-like"/>
    <property type="match status" value="1"/>
</dbReference>
<dbReference type="Gene3D" id="2.60.40.1120">
    <property type="entry name" value="Carboxypeptidase-like, regulatory domain"/>
    <property type="match status" value="1"/>
</dbReference>
<dbReference type="GO" id="GO:0004180">
    <property type="term" value="F:carboxypeptidase activity"/>
    <property type="evidence" value="ECO:0007669"/>
    <property type="project" value="UniProtKB-KW"/>
</dbReference>
<comment type="caution">
    <text evidence="2">The sequence shown here is derived from an EMBL/GenBank/DDBJ whole genome shotgun (WGS) entry which is preliminary data.</text>
</comment>
<feature type="chain" id="PRO_5024280149" evidence="1">
    <location>
        <begin position="30"/>
        <end position="380"/>
    </location>
</feature>
<keyword evidence="2" id="KW-0378">Hydrolase</keyword>
<keyword evidence="2" id="KW-0121">Carboxypeptidase</keyword>
<keyword evidence="3" id="KW-1185">Reference proteome</keyword>
<dbReference type="AlphaFoldDB" id="A0A5M8Q3R9"/>